<organism evidence="1 2">
    <name type="scientific">Keguizhuia sedimenti</name>
    <dbReference type="NCBI Taxonomy" id="3064264"/>
    <lineage>
        <taxon>Bacteria</taxon>
        <taxon>Pseudomonadati</taxon>
        <taxon>Pseudomonadota</taxon>
        <taxon>Betaproteobacteria</taxon>
        <taxon>Burkholderiales</taxon>
        <taxon>Oxalobacteraceae</taxon>
        <taxon>Keguizhuia</taxon>
    </lineage>
</organism>
<dbReference type="RefSeq" id="WP_338436636.1">
    <property type="nucleotide sequence ID" value="NZ_JAUYVH010000005.1"/>
</dbReference>
<gene>
    <name evidence="1" type="ORF">Q8A64_09785</name>
</gene>
<dbReference type="Pfam" id="PF14072">
    <property type="entry name" value="DndB"/>
    <property type="match status" value="1"/>
</dbReference>
<reference evidence="1 2" key="1">
    <citation type="submission" date="2023-08" db="EMBL/GenBank/DDBJ databases">
        <title>Oxalobacteraceae gen .nov., isolated from river sludge outside the plant.</title>
        <authorList>
            <person name="Zhao S.Y."/>
        </authorList>
    </citation>
    <scope>NUCLEOTIDE SEQUENCE [LARGE SCALE GENOMIC DNA]</scope>
    <source>
        <strain evidence="1 2">R-40</strain>
    </source>
</reference>
<evidence type="ECO:0000313" key="1">
    <source>
        <dbReference type="EMBL" id="MDQ9170698.1"/>
    </source>
</evidence>
<accession>A0ABU1BNV8</accession>
<dbReference type="InterPro" id="IPR017642">
    <property type="entry name" value="DNA_S_mod_DndB"/>
</dbReference>
<dbReference type="EMBL" id="JAUYVH010000005">
    <property type="protein sequence ID" value="MDQ9170698.1"/>
    <property type="molecule type" value="Genomic_DNA"/>
</dbReference>
<dbReference type="Proteomes" id="UP001225596">
    <property type="component" value="Unassembled WGS sequence"/>
</dbReference>
<evidence type="ECO:0000313" key="2">
    <source>
        <dbReference type="Proteomes" id="UP001225596"/>
    </source>
</evidence>
<name>A0ABU1BNV8_9BURK</name>
<sequence>MHAAINEMPTPIGTIDDLLEAGDTSARPYKVFIGHNLGNRSFLMSVPMRDFFSISQVANERAANGTPIAQRPLNEEHAQKLALYILKGLISAAIERRKIMKQPESPALNELQHYFGPQPYLALQPIVVNIRNCNPSGANISGSRMVTKDEETACFKVMLSQRDILWVVDGQHRRKAMEVVFKFLDDVRMYQKYPKKGSLYIAGAGQDVPTAALNAWHECLEVASGFSTVMVEVHLGLDVDQERQLFHDLNNLAKKVEKSLALKFDTSNPVNRFIKEVLLDDILGWEDVQDKDITDWHQDNGVWTYKDLVAVNALLFLNKTNISGATPALVDPKIEFATRLWQEIKNIPDFGDAGAKTKTVAAQPVVIKAIAKLAFDFAFGKRRGIFGDTHLQILLDGISKFNFAHSNPVWRYYEMSEDERIADNLQGLKEYLPSDDEGYNRDIGKFDAATGWMRFGAKHNDIYPIIGDMIRWSLGLPRRGQKDSIGDLDLL</sequence>
<keyword evidence="2" id="KW-1185">Reference proteome</keyword>
<proteinExistence type="predicted"/>
<protein>
    <submittedName>
        <fullName evidence="1">DNA sulfur modification protein DndB</fullName>
    </submittedName>
</protein>
<comment type="caution">
    <text evidence="1">The sequence shown here is derived from an EMBL/GenBank/DDBJ whole genome shotgun (WGS) entry which is preliminary data.</text>
</comment>